<evidence type="ECO:0000313" key="3">
    <source>
        <dbReference type="Proteomes" id="UP000242205"/>
    </source>
</evidence>
<feature type="region of interest" description="Disordered" evidence="1">
    <location>
        <begin position="75"/>
        <end position="96"/>
    </location>
</feature>
<sequence>MQTRDKKLDPRKRRLRLLNHFFLLTAVAFVVHQNVFRPAPLPVEVPAITQAVQYQPQTPPPGFDPDQLSNEEVDLSVRPDERMYSPRVERQPPSRD</sequence>
<evidence type="ECO:0000256" key="1">
    <source>
        <dbReference type="SAM" id="MobiDB-lite"/>
    </source>
</evidence>
<dbReference type="RefSeq" id="WP_102248244.1">
    <property type="nucleotide sequence ID" value="NZ_CP025682.1"/>
</dbReference>
<protein>
    <submittedName>
        <fullName evidence="2">Uncharacterized protein</fullName>
    </submittedName>
</protein>
<accession>A0A2I6SAC0</accession>
<organism evidence="2 3">
    <name type="scientific">Pseudazoarcus pumilus</name>
    <dbReference type="NCBI Taxonomy" id="2067960"/>
    <lineage>
        <taxon>Bacteria</taxon>
        <taxon>Pseudomonadati</taxon>
        <taxon>Pseudomonadota</taxon>
        <taxon>Betaproteobacteria</taxon>
        <taxon>Rhodocyclales</taxon>
        <taxon>Zoogloeaceae</taxon>
        <taxon>Pseudazoarcus</taxon>
    </lineage>
</organism>
<reference evidence="2 3" key="1">
    <citation type="submission" date="2018-01" db="EMBL/GenBank/DDBJ databases">
        <authorList>
            <person name="Fu G.-Y."/>
        </authorList>
    </citation>
    <scope>NUCLEOTIDE SEQUENCE [LARGE SCALE GENOMIC DNA]</scope>
    <source>
        <strain evidence="2 3">SY39</strain>
    </source>
</reference>
<proteinExistence type="predicted"/>
<name>A0A2I6SAC0_9RHOO</name>
<dbReference type="AlphaFoldDB" id="A0A2I6SAC0"/>
<evidence type="ECO:0000313" key="2">
    <source>
        <dbReference type="EMBL" id="AUN96202.1"/>
    </source>
</evidence>
<dbReference type="KEGG" id="atw:C0099_15400"/>
<gene>
    <name evidence="2" type="ORF">C0099_15400</name>
</gene>
<keyword evidence="3" id="KW-1185">Reference proteome</keyword>
<dbReference type="OrthoDB" id="9182891at2"/>
<dbReference type="Proteomes" id="UP000242205">
    <property type="component" value="Chromosome"/>
</dbReference>
<dbReference type="EMBL" id="CP025682">
    <property type="protein sequence ID" value="AUN96202.1"/>
    <property type="molecule type" value="Genomic_DNA"/>
</dbReference>